<organism evidence="2 3">
    <name type="scientific">Rhizoctonia solani</name>
    <dbReference type="NCBI Taxonomy" id="456999"/>
    <lineage>
        <taxon>Eukaryota</taxon>
        <taxon>Fungi</taxon>
        <taxon>Dikarya</taxon>
        <taxon>Basidiomycota</taxon>
        <taxon>Agaricomycotina</taxon>
        <taxon>Agaricomycetes</taxon>
        <taxon>Cantharellales</taxon>
        <taxon>Ceratobasidiaceae</taxon>
        <taxon>Rhizoctonia</taxon>
    </lineage>
</organism>
<feature type="compositionally biased region" description="Low complexity" evidence="1">
    <location>
        <begin position="369"/>
        <end position="378"/>
    </location>
</feature>
<feature type="compositionally biased region" description="Basic and acidic residues" evidence="1">
    <location>
        <begin position="713"/>
        <end position="722"/>
    </location>
</feature>
<feature type="compositionally biased region" description="Polar residues" evidence="1">
    <location>
        <begin position="504"/>
        <end position="522"/>
    </location>
</feature>
<evidence type="ECO:0000313" key="3">
    <source>
        <dbReference type="Proteomes" id="UP000663850"/>
    </source>
</evidence>
<protein>
    <submittedName>
        <fullName evidence="2">Uncharacterized protein</fullName>
    </submittedName>
</protein>
<feature type="region of interest" description="Disordered" evidence="1">
    <location>
        <begin position="362"/>
        <end position="406"/>
    </location>
</feature>
<comment type="caution">
    <text evidence="2">The sequence shown here is derived from an EMBL/GenBank/DDBJ whole genome shotgun (WGS) entry which is preliminary data.</text>
</comment>
<feature type="region of interest" description="Disordered" evidence="1">
    <location>
        <begin position="461"/>
        <end position="543"/>
    </location>
</feature>
<dbReference type="EMBL" id="CAJMWZ010002627">
    <property type="protein sequence ID" value="CAE6459086.1"/>
    <property type="molecule type" value="Genomic_DNA"/>
</dbReference>
<evidence type="ECO:0000313" key="2">
    <source>
        <dbReference type="EMBL" id="CAE6459086.1"/>
    </source>
</evidence>
<feature type="compositionally biased region" description="Acidic residues" evidence="1">
    <location>
        <begin position="389"/>
        <end position="401"/>
    </location>
</feature>
<dbReference type="Proteomes" id="UP000663850">
    <property type="component" value="Unassembled WGS sequence"/>
</dbReference>
<feature type="region of interest" description="Disordered" evidence="1">
    <location>
        <begin position="703"/>
        <end position="737"/>
    </location>
</feature>
<proteinExistence type="predicted"/>
<reference evidence="2" key="1">
    <citation type="submission" date="2021-01" db="EMBL/GenBank/DDBJ databases">
        <authorList>
            <person name="Kaushik A."/>
        </authorList>
    </citation>
    <scope>NUCLEOTIDE SEQUENCE</scope>
    <source>
        <strain evidence="2">Type strain: AG8-Rh-89/</strain>
    </source>
</reference>
<sequence>MNATQNLALYCASATLEALPAGDYAPPLPDNNEHGNNKFTLTATVEPWRKLTYINMWQMDKFDEATQYAFSNTMNVPTWDLRVPEFDPVTRSMTTMAGGRQFITPPNYLPFPEGVQGIREWVYHLPLRTAERVMALVNRNFDSWCLDINQASHQFSHLYASCTWGPRLDRAIPGSALTSRRVMPNLLFVVQSPWLLNPFSHLYASCTWGPRLDRAISGSTLTSRRVMPNLLFVVQSPWLLNPRDFRMFCERSMYRHYAKKDPKTGKVKATELDYVDKLWATIYDDCVRGGTHYFVLTTYNEWAFGAFSRGWTTAWVTPPKPYNAGCPTVPGPTILQSILFWMHSAQHFYFASYGLARSPSFAEEESGLPTPTTPTSKHSPPPSLTPSESELDLASETDDDTLDKGWLDEMRTSMREIKDLKGARKLGQQTSGSWVIPEIWEDMEPPKIPPKRTVCVVEADDDSLESEQDGWYHKRQRTTNDEYVTNRRTPPPPRPTRDPHGPTNTASPPDISSTQVNPSLSPAATDKTRVLPGGFPSSDGGSPWSPWFSESFPAKIFWSRTFISVRSTLADAFYRILRSREQGQPGAPTPPSPTPLVTLVPQPPSRRPVERIRVPLNRLPAFDLSDSFGDVQIRDENERPPGPIVLQPPIPMHLPQTTVAIGGHTIELTRPHLMSGIHLDQPIDQSWPPPRQPFTPLLVRADSDSDATEIDPDAQRRPECGFRDSTPSVHANSIYGM</sequence>
<gene>
    <name evidence="2" type="ORF">RDB_LOCUS49191</name>
</gene>
<dbReference type="AlphaFoldDB" id="A0A8H3BJG6"/>
<accession>A0A8H3BJG6</accession>
<feature type="region of interest" description="Disordered" evidence="1">
    <location>
        <begin position="580"/>
        <end position="604"/>
    </location>
</feature>
<feature type="compositionally biased region" description="Low complexity" evidence="1">
    <location>
        <begin position="532"/>
        <end position="543"/>
    </location>
</feature>
<evidence type="ECO:0000256" key="1">
    <source>
        <dbReference type="SAM" id="MobiDB-lite"/>
    </source>
</evidence>
<name>A0A8H3BJG6_9AGAM</name>